<organism evidence="1 2">
    <name type="scientific">Mageeibacillus indolicus (strain UPII9-5)</name>
    <name type="common">Clostridiales genomosp. BVAB3 (strain UPII9-5)</name>
    <dbReference type="NCBI Taxonomy" id="699246"/>
    <lineage>
        <taxon>Bacteria</taxon>
        <taxon>Bacillati</taxon>
        <taxon>Bacillota</taxon>
        <taxon>Clostridia</taxon>
        <taxon>Eubacteriales</taxon>
        <taxon>Oscillospiraceae</taxon>
        <taxon>Mageeibacillus</taxon>
    </lineage>
</organism>
<name>D3QZJ6_MAGIU</name>
<protein>
    <submittedName>
        <fullName evidence="1">Uncharacterized protein</fullName>
    </submittedName>
</protein>
<proteinExistence type="predicted"/>
<dbReference type="EMBL" id="CP001850">
    <property type="protein sequence ID" value="ADC90340.1"/>
    <property type="molecule type" value="Genomic_DNA"/>
</dbReference>
<keyword evidence="2" id="KW-1185">Reference proteome</keyword>
<reference evidence="2" key="1">
    <citation type="submission" date="2009-12" db="EMBL/GenBank/DDBJ databases">
        <title>Sequence of Clostridiales genomosp. BVAB3 str. UPII9-5.</title>
        <authorList>
            <person name="Madupu R."/>
            <person name="Durkin A.S."/>
            <person name="Torralba M."/>
            <person name="Methe B."/>
            <person name="Sutton G.G."/>
            <person name="Strausberg R.L."/>
            <person name="Nelson K.E."/>
        </authorList>
    </citation>
    <scope>NUCLEOTIDE SEQUENCE [LARGE SCALE GENOMIC DNA]</scope>
    <source>
        <strain evidence="2">UPII9-5</strain>
    </source>
</reference>
<evidence type="ECO:0000313" key="1">
    <source>
        <dbReference type="EMBL" id="ADC90340.1"/>
    </source>
</evidence>
<dbReference type="Proteomes" id="UP000008234">
    <property type="component" value="Chromosome"/>
</dbReference>
<dbReference type="AlphaFoldDB" id="D3QZJ6"/>
<evidence type="ECO:0000313" key="2">
    <source>
        <dbReference type="Proteomes" id="UP000008234"/>
    </source>
</evidence>
<dbReference type="HOGENOM" id="CLU_2898907_0_0_9"/>
<sequence length="62" mass="7173">MYFFNTYKKRYALAKPGELRSGFWRSHALPRVSHAWVFGRGFGGRTPCPEFRVRGVLGIQLV</sequence>
<accession>D3QZJ6</accession>
<gene>
    <name evidence="1" type="ordered locus">HMPREF0868_1641</name>
</gene>
<dbReference type="KEGG" id="clo:HMPREF0868_1641"/>